<dbReference type="GO" id="GO:0005976">
    <property type="term" value="P:polysaccharide metabolic process"/>
    <property type="evidence" value="ECO:0007669"/>
    <property type="project" value="TreeGrafter"/>
</dbReference>
<feature type="active site" description="Nucleophile" evidence="1">
    <location>
        <position position="183"/>
    </location>
</feature>
<evidence type="ECO:0000313" key="3">
    <source>
        <dbReference type="EMBL" id="MCJ8010207.1"/>
    </source>
</evidence>
<feature type="active site" description="Charge relay system" evidence="1">
    <location>
        <position position="268"/>
    </location>
</feature>
<feature type="active site" description="Charge relay system" evidence="1">
    <location>
        <position position="297"/>
    </location>
</feature>
<evidence type="ECO:0000259" key="2">
    <source>
        <dbReference type="Pfam" id="PF05448"/>
    </source>
</evidence>
<comment type="caution">
    <text evidence="3">The sequence shown here is derived from an EMBL/GenBank/DDBJ whole genome shotgun (WGS) entry which is preliminary data.</text>
</comment>
<dbReference type="GO" id="GO:0052689">
    <property type="term" value="F:carboxylic ester hydrolase activity"/>
    <property type="evidence" value="ECO:0007669"/>
    <property type="project" value="TreeGrafter"/>
</dbReference>
<dbReference type="AlphaFoldDB" id="A0A9X1WIX1"/>
<organism evidence="3 4">
    <name type="scientific">Paenibacillus mangrovi</name>
    <dbReference type="NCBI Taxonomy" id="2931978"/>
    <lineage>
        <taxon>Bacteria</taxon>
        <taxon>Bacillati</taxon>
        <taxon>Bacillota</taxon>
        <taxon>Bacilli</taxon>
        <taxon>Bacillales</taxon>
        <taxon>Paenibacillaceae</taxon>
        <taxon>Paenibacillus</taxon>
    </lineage>
</organism>
<accession>A0A9X1WIX1</accession>
<evidence type="ECO:0000313" key="4">
    <source>
        <dbReference type="Proteomes" id="UP001139347"/>
    </source>
</evidence>
<dbReference type="EMBL" id="JALIRP010000001">
    <property type="protein sequence ID" value="MCJ8010207.1"/>
    <property type="molecule type" value="Genomic_DNA"/>
</dbReference>
<name>A0A9X1WIX1_9BACL</name>
<dbReference type="PANTHER" id="PTHR40111">
    <property type="entry name" value="CEPHALOSPORIN-C DEACETYLASE"/>
    <property type="match status" value="1"/>
</dbReference>
<reference evidence="3" key="1">
    <citation type="submission" date="2022-04" db="EMBL/GenBank/DDBJ databases">
        <title>Paenibacillus mangrovi sp. nov., a novel endophytic bacterium isolated from bark of Kandelia candel.</title>
        <authorList>
            <person name="Tuo L."/>
        </authorList>
    </citation>
    <scope>NUCLEOTIDE SEQUENCE</scope>
    <source>
        <strain evidence="3">KQZ6P-2</strain>
    </source>
</reference>
<dbReference type="SUPFAM" id="SSF53474">
    <property type="entry name" value="alpha/beta-Hydrolases"/>
    <property type="match status" value="1"/>
</dbReference>
<dbReference type="InterPro" id="IPR008391">
    <property type="entry name" value="AXE1_dom"/>
</dbReference>
<keyword evidence="4" id="KW-1185">Reference proteome</keyword>
<sequence length="326" mass="36795">MGYIDEVSKELYSYLPPLTKQDDFDEFWETTIQQAKEVPLDPHRDRVDYPARHAKVYEISYYGMDETRIHGWLIVPAFVKKEKYPCLIHYHGFNGSRGKPSELMHWVMMGMAVLSVDCRDQGGRTGNSASYSHGYAANVASKGVHNKWEYYYRYAYMDALKAIDFACAQEDIDASKIVIEGGSQGGALGTAVSALDDRPVLSMVDVPSNSNLVCRIEGNHGAFAAVAEYLNKHPEQTDLVMENLSYFDTMNLADRITCRVLASVGLKDETCPPQMYFATYNRITSSKVISIYPFNGHEGGGSGHTEIKLDYLRKHFPDWFNDQTES</sequence>
<feature type="domain" description="Acetyl xylan esterase" evidence="2">
    <location>
        <begin position="4"/>
        <end position="314"/>
    </location>
</feature>
<protein>
    <submittedName>
        <fullName evidence="3">Acetylxylan esterase</fullName>
    </submittedName>
</protein>
<dbReference type="PANTHER" id="PTHR40111:SF1">
    <property type="entry name" value="CEPHALOSPORIN-C DEACETYLASE"/>
    <property type="match status" value="1"/>
</dbReference>
<evidence type="ECO:0000256" key="1">
    <source>
        <dbReference type="PIRSR" id="PIRSR639069-1"/>
    </source>
</evidence>
<dbReference type="RefSeq" id="WP_244717565.1">
    <property type="nucleotide sequence ID" value="NZ_JALIRP010000001.1"/>
</dbReference>
<dbReference type="Pfam" id="PF05448">
    <property type="entry name" value="AXE1"/>
    <property type="match status" value="1"/>
</dbReference>
<dbReference type="Gene3D" id="3.40.50.1820">
    <property type="entry name" value="alpha/beta hydrolase"/>
    <property type="match status" value="1"/>
</dbReference>
<proteinExistence type="predicted"/>
<gene>
    <name evidence="3" type="ORF">MUG84_00440</name>
</gene>
<dbReference type="InterPro" id="IPR039069">
    <property type="entry name" value="CE7"/>
</dbReference>
<dbReference type="InterPro" id="IPR029058">
    <property type="entry name" value="AB_hydrolase_fold"/>
</dbReference>
<dbReference type="Proteomes" id="UP001139347">
    <property type="component" value="Unassembled WGS sequence"/>
</dbReference>